<reference evidence="2" key="1">
    <citation type="journal article" date="2022" name="bioRxiv">
        <title>Sequencing and chromosome-scale assembly of the giantPleurodeles waltlgenome.</title>
        <authorList>
            <person name="Brown T."/>
            <person name="Elewa A."/>
            <person name="Iarovenko S."/>
            <person name="Subramanian E."/>
            <person name="Araus A.J."/>
            <person name="Petzold A."/>
            <person name="Susuki M."/>
            <person name="Suzuki K.-i.T."/>
            <person name="Hayashi T."/>
            <person name="Toyoda A."/>
            <person name="Oliveira C."/>
            <person name="Osipova E."/>
            <person name="Leigh N.D."/>
            <person name="Simon A."/>
            <person name="Yun M.H."/>
        </authorList>
    </citation>
    <scope>NUCLEOTIDE SEQUENCE</scope>
    <source>
        <strain evidence="2">20211129_DDA</strain>
        <tissue evidence="2">Liver</tissue>
    </source>
</reference>
<name>A0AAV7MV23_PLEWA</name>
<proteinExistence type="predicted"/>
<evidence type="ECO:0000256" key="1">
    <source>
        <dbReference type="SAM" id="MobiDB-lite"/>
    </source>
</evidence>
<organism evidence="2 3">
    <name type="scientific">Pleurodeles waltl</name>
    <name type="common">Iberian ribbed newt</name>
    <dbReference type="NCBI Taxonomy" id="8319"/>
    <lineage>
        <taxon>Eukaryota</taxon>
        <taxon>Metazoa</taxon>
        <taxon>Chordata</taxon>
        <taxon>Craniata</taxon>
        <taxon>Vertebrata</taxon>
        <taxon>Euteleostomi</taxon>
        <taxon>Amphibia</taxon>
        <taxon>Batrachia</taxon>
        <taxon>Caudata</taxon>
        <taxon>Salamandroidea</taxon>
        <taxon>Salamandridae</taxon>
        <taxon>Pleurodelinae</taxon>
        <taxon>Pleurodeles</taxon>
    </lineage>
</organism>
<evidence type="ECO:0000313" key="2">
    <source>
        <dbReference type="EMBL" id="KAJ1107216.1"/>
    </source>
</evidence>
<feature type="region of interest" description="Disordered" evidence="1">
    <location>
        <begin position="1"/>
        <end position="38"/>
    </location>
</feature>
<dbReference type="EMBL" id="JANPWB010000013">
    <property type="protein sequence ID" value="KAJ1107216.1"/>
    <property type="molecule type" value="Genomic_DNA"/>
</dbReference>
<dbReference type="Proteomes" id="UP001066276">
    <property type="component" value="Chromosome 9"/>
</dbReference>
<keyword evidence="3" id="KW-1185">Reference proteome</keyword>
<evidence type="ECO:0000313" key="3">
    <source>
        <dbReference type="Proteomes" id="UP001066276"/>
    </source>
</evidence>
<sequence>MERLEPRKQRNRRSQKPREQRNCRRQEQRRRQGQQWLWKPERRTRVQRRWRHQACIPATLGEKRGPLRVLQEVYFIDPNNSRTACAVKERMIMKDVHGYIADTA</sequence>
<protein>
    <submittedName>
        <fullName evidence="2">Uncharacterized protein</fullName>
    </submittedName>
</protein>
<feature type="compositionally biased region" description="Basic and acidic residues" evidence="1">
    <location>
        <begin position="16"/>
        <end position="30"/>
    </location>
</feature>
<gene>
    <name evidence="2" type="ORF">NDU88_004609</name>
</gene>
<comment type="caution">
    <text evidence="2">The sequence shown here is derived from an EMBL/GenBank/DDBJ whole genome shotgun (WGS) entry which is preliminary data.</text>
</comment>
<accession>A0AAV7MV23</accession>
<dbReference type="AlphaFoldDB" id="A0AAV7MV23"/>